<name>A0A4P7XCR8_9ALTE</name>
<dbReference type="RefSeq" id="WP_136546060.1">
    <property type="nucleotide sequence ID" value="NZ_CP031093.1"/>
</dbReference>
<dbReference type="InterPro" id="IPR001753">
    <property type="entry name" value="Enoyl-CoA_hydra/iso"/>
</dbReference>
<protein>
    <submittedName>
        <fullName evidence="2">Crotonase/enoyl-CoA hydratase family protein</fullName>
    </submittedName>
</protein>
<dbReference type="SUPFAM" id="SSF52096">
    <property type="entry name" value="ClpP/crotonase"/>
    <property type="match status" value="1"/>
</dbReference>
<proteinExistence type="inferred from homology"/>
<dbReference type="PANTHER" id="PTHR11941">
    <property type="entry name" value="ENOYL-COA HYDRATASE-RELATED"/>
    <property type="match status" value="1"/>
</dbReference>
<dbReference type="EMBL" id="CP031093">
    <property type="protein sequence ID" value="QCF24649.1"/>
    <property type="molecule type" value="Genomic_DNA"/>
</dbReference>
<evidence type="ECO:0000313" key="3">
    <source>
        <dbReference type="Proteomes" id="UP000298049"/>
    </source>
</evidence>
<dbReference type="NCBIfam" id="NF004858">
    <property type="entry name" value="PRK06213.1"/>
    <property type="match status" value="1"/>
</dbReference>
<dbReference type="PANTHER" id="PTHR11941:SF54">
    <property type="entry name" value="ENOYL-COA HYDRATASE, MITOCHONDRIAL"/>
    <property type="match status" value="1"/>
</dbReference>
<dbReference type="AlphaFoldDB" id="A0A4P7XCR8"/>
<organism evidence="2 3">
    <name type="scientific">Hydrocarboniclastica marina</name>
    <dbReference type="NCBI Taxonomy" id="2259620"/>
    <lineage>
        <taxon>Bacteria</taxon>
        <taxon>Pseudomonadati</taxon>
        <taxon>Pseudomonadota</taxon>
        <taxon>Gammaproteobacteria</taxon>
        <taxon>Alteromonadales</taxon>
        <taxon>Alteromonadaceae</taxon>
        <taxon>Hydrocarboniclastica</taxon>
    </lineage>
</organism>
<dbReference type="OrthoDB" id="8640486at2"/>
<comment type="similarity">
    <text evidence="1">Belongs to the enoyl-CoA hydratase/isomerase family.</text>
</comment>
<sequence length="232" mass="24713">MTDVVTYHLDNRVATIAISNGKVNALSHAVFDGLNDALDQAENDEAVVVLTGQAGIFSAGYDLKEMKAGVDAATHLVRKGSTFCRRLLSFPTPIIAACSGHAIAKGAFILLASDLRLGAQGAFKVSLNEVAIGMTMHHAGIELARNRLTPACFQRSVVNAEMFSPETAVQAGFLDILVPADQLLASARNEAARMADTLDMRAHAQTKLKARADYLNLLNEAIEKDADAGMSF</sequence>
<evidence type="ECO:0000256" key="1">
    <source>
        <dbReference type="ARBA" id="ARBA00005254"/>
    </source>
</evidence>
<dbReference type="KEGG" id="hmi:soil367_01025"/>
<accession>A0A4P7XCR8</accession>
<evidence type="ECO:0000313" key="2">
    <source>
        <dbReference type="EMBL" id="QCF24649.1"/>
    </source>
</evidence>
<dbReference type="GO" id="GO:0006635">
    <property type="term" value="P:fatty acid beta-oxidation"/>
    <property type="evidence" value="ECO:0007669"/>
    <property type="project" value="TreeGrafter"/>
</dbReference>
<dbReference type="CDD" id="cd06558">
    <property type="entry name" value="crotonase-like"/>
    <property type="match status" value="1"/>
</dbReference>
<dbReference type="Proteomes" id="UP000298049">
    <property type="component" value="Chromosome"/>
</dbReference>
<dbReference type="Gene3D" id="3.90.226.10">
    <property type="entry name" value="2-enoyl-CoA Hydratase, Chain A, domain 1"/>
    <property type="match status" value="1"/>
</dbReference>
<reference evidence="2 3" key="1">
    <citation type="submission" date="2018-07" db="EMBL/GenBank/DDBJ databases">
        <title>Marsedoiliclastica nanhaica gen. nov. sp. nov., a novel marine hydrocarbonoclastic bacterium isolated from an in-situ enriched hydrocarbon-degrading consortium in deep-sea sediment.</title>
        <authorList>
            <person name="Dong C."/>
            <person name="Ma T."/>
            <person name="Liu R."/>
            <person name="Shao Z."/>
        </authorList>
    </citation>
    <scope>NUCLEOTIDE SEQUENCE [LARGE SCALE GENOMIC DNA]</scope>
    <source>
        <strain evidence="3">soil36-7</strain>
    </source>
</reference>
<dbReference type="InterPro" id="IPR029045">
    <property type="entry name" value="ClpP/crotonase-like_dom_sf"/>
</dbReference>
<gene>
    <name evidence="2" type="ORF">soil367_01025</name>
</gene>
<dbReference type="GO" id="GO:0003824">
    <property type="term" value="F:catalytic activity"/>
    <property type="evidence" value="ECO:0007669"/>
    <property type="project" value="UniProtKB-ARBA"/>
</dbReference>
<dbReference type="Pfam" id="PF00378">
    <property type="entry name" value="ECH_1"/>
    <property type="match status" value="1"/>
</dbReference>
<keyword evidence="3" id="KW-1185">Reference proteome</keyword>